<accession>A0ABP8IJF7</accession>
<dbReference type="Pfam" id="PF13992">
    <property type="entry name" value="YecR"/>
    <property type="match status" value="1"/>
</dbReference>
<comment type="caution">
    <text evidence="1">The sequence shown here is derived from an EMBL/GenBank/DDBJ whole genome shotgun (WGS) entry which is preliminary data.</text>
</comment>
<name>A0ABP8IJF7_9GAMM</name>
<evidence type="ECO:0008006" key="3">
    <source>
        <dbReference type="Google" id="ProtNLM"/>
    </source>
</evidence>
<keyword evidence="2" id="KW-1185">Reference proteome</keyword>
<gene>
    <name evidence="1" type="ORF">GCM10023151_12400</name>
</gene>
<protein>
    <recommendedName>
        <fullName evidence="3">YecR-like lipoprotein</fullName>
    </recommendedName>
</protein>
<dbReference type="EMBL" id="BAABFV010000001">
    <property type="protein sequence ID" value="GAA4360441.1"/>
    <property type="molecule type" value="Genomic_DNA"/>
</dbReference>
<dbReference type="InterPro" id="IPR025731">
    <property type="entry name" value="YecR-like"/>
</dbReference>
<dbReference type="Proteomes" id="UP001501011">
    <property type="component" value="Unassembled WGS sequence"/>
</dbReference>
<evidence type="ECO:0000313" key="2">
    <source>
        <dbReference type="Proteomes" id="UP001501011"/>
    </source>
</evidence>
<proteinExistence type="predicted"/>
<dbReference type="RefSeq" id="WP_345292336.1">
    <property type="nucleotide sequence ID" value="NZ_BAABFV010000001.1"/>
</dbReference>
<organism evidence="1 2">
    <name type="scientific">Kangiella marina</name>
    <dbReference type="NCBI Taxonomy" id="1079178"/>
    <lineage>
        <taxon>Bacteria</taxon>
        <taxon>Pseudomonadati</taxon>
        <taxon>Pseudomonadota</taxon>
        <taxon>Gammaproteobacteria</taxon>
        <taxon>Kangiellales</taxon>
        <taxon>Kangiellaceae</taxon>
        <taxon>Kangiella</taxon>
    </lineage>
</organism>
<sequence length="101" mass="11175">MRNLVFIAFILILSACTTIKVPKATGGSKSDGIVELSYEYGMFESPQVDWNEALSTAVRRCAAWGYSTAESFGGTISRCQSYNSYGNCVRNFVTMKFQCID</sequence>
<dbReference type="PROSITE" id="PS51257">
    <property type="entry name" value="PROKAR_LIPOPROTEIN"/>
    <property type="match status" value="1"/>
</dbReference>
<reference evidence="2" key="1">
    <citation type="journal article" date="2019" name="Int. J. Syst. Evol. Microbiol.">
        <title>The Global Catalogue of Microorganisms (GCM) 10K type strain sequencing project: providing services to taxonomists for standard genome sequencing and annotation.</title>
        <authorList>
            <consortium name="The Broad Institute Genomics Platform"/>
            <consortium name="The Broad Institute Genome Sequencing Center for Infectious Disease"/>
            <person name="Wu L."/>
            <person name="Ma J."/>
        </authorList>
    </citation>
    <scope>NUCLEOTIDE SEQUENCE [LARGE SCALE GENOMIC DNA]</scope>
    <source>
        <strain evidence="2">JCM 17728</strain>
    </source>
</reference>
<evidence type="ECO:0000313" key="1">
    <source>
        <dbReference type="EMBL" id="GAA4360441.1"/>
    </source>
</evidence>